<evidence type="ECO:0000313" key="1">
    <source>
        <dbReference type="EMBL" id="GMH80289.1"/>
    </source>
</evidence>
<comment type="caution">
    <text evidence="1">The sequence shown here is derived from an EMBL/GenBank/DDBJ whole genome shotgun (WGS) entry which is preliminary data.</text>
</comment>
<reference evidence="2" key="1">
    <citation type="journal article" date="2023" name="Commun. Biol.">
        <title>Genome analysis of Parmales, the sister group of diatoms, reveals the evolutionary specialization of diatoms from phago-mixotrophs to photoautotrophs.</title>
        <authorList>
            <person name="Ban H."/>
            <person name="Sato S."/>
            <person name="Yoshikawa S."/>
            <person name="Yamada K."/>
            <person name="Nakamura Y."/>
            <person name="Ichinomiya M."/>
            <person name="Sato N."/>
            <person name="Blanc-Mathieu R."/>
            <person name="Endo H."/>
            <person name="Kuwata A."/>
            <person name="Ogata H."/>
        </authorList>
    </citation>
    <scope>NUCLEOTIDE SEQUENCE [LARGE SCALE GENOMIC DNA]</scope>
</reference>
<gene>
    <name evidence="1" type="ORF">TL16_g08486</name>
</gene>
<dbReference type="Proteomes" id="UP001162640">
    <property type="component" value="Unassembled WGS sequence"/>
</dbReference>
<protein>
    <submittedName>
        <fullName evidence="1">Uncharacterized protein</fullName>
    </submittedName>
</protein>
<dbReference type="Gene3D" id="3.40.50.150">
    <property type="entry name" value="Vaccinia Virus protein VP39"/>
    <property type="match status" value="1"/>
</dbReference>
<dbReference type="AlphaFoldDB" id="A0A9W7B5K1"/>
<organism evidence="1 2">
    <name type="scientific">Triparma laevis f. inornata</name>
    <dbReference type="NCBI Taxonomy" id="1714386"/>
    <lineage>
        <taxon>Eukaryota</taxon>
        <taxon>Sar</taxon>
        <taxon>Stramenopiles</taxon>
        <taxon>Ochrophyta</taxon>
        <taxon>Bolidophyceae</taxon>
        <taxon>Parmales</taxon>
        <taxon>Triparmaceae</taxon>
        <taxon>Triparma</taxon>
    </lineage>
</organism>
<sequence>MSTVASSPTKEKAEIQTNQTTVKGVNITLPLLKTYTYIPVPDLEIRDSSTALVSLLPTDCLVWVYSSRGKKKRTGKAYLKARVLEDDGGKEGDGFEEMKERRVLVKYPKGSTYSARRSLLCPILTPTSDARYIFGSSNGTTSIHWRGNLVDFKCGRTVLVASETDNYRKLCHTHCRRGEGFLEVGCDYGFCIELVGRGMEVEETEARRERDDEEPTVTAASTAPRLLGIDISAESISLASQKFPKIPFFVADALSESGLEFVKEKCVEVLGALPDVIAIDINGIREIEAVVKCLENVMSFEPRLIVVKSREMFKYVDGMGMKWFGC</sequence>
<proteinExistence type="predicted"/>
<evidence type="ECO:0000313" key="2">
    <source>
        <dbReference type="Proteomes" id="UP001162640"/>
    </source>
</evidence>
<accession>A0A9W7B5K1</accession>
<dbReference type="InterPro" id="IPR029063">
    <property type="entry name" value="SAM-dependent_MTases_sf"/>
</dbReference>
<dbReference type="EMBL" id="BLQM01000280">
    <property type="protein sequence ID" value="GMH80289.1"/>
    <property type="molecule type" value="Genomic_DNA"/>
</dbReference>
<name>A0A9W7B5K1_9STRA</name>